<reference evidence="1" key="1">
    <citation type="submission" date="2021-01" db="EMBL/GenBank/DDBJ databases">
        <title>Adiantum capillus-veneris genome.</title>
        <authorList>
            <person name="Fang Y."/>
            <person name="Liao Q."/>
        </authorList>
    </citation>
    <scope>NUCLEOTIDE SEQUENCE</scope>
    <source>
        <strain evidence="1">H3</strain>
        <tissue evidence="1">Leaf</tissue>
    </source>
</reference>
<comment type="caution">
    <text evidence="1">The sequence shown here is derived from an EMBL/GenBank/DDBJ whole genome shotgun (WGS) entry which is preliminary data.</text>
</comment>
<accession>A0A9D4UAA2</accession>
<proteinExistence type="predicted"/>
<evidence type="ECO:0000313" key="2">
    <source>
        <dbReference type="Proteomes" id="UP000886520"/>
    </source>
</evidence>
<sequence>MSHSIRFHVPPATELQYTKSRHLPTKVFASNTTSYLYSLLLGSMATWMNARCSTSNSSNRSTGNVFHIRITGLQT</sequence>
<gene>
    <name evidence="1" type="ORF">GOP47_0021011</name>
</gene>
<evidence type="ECO:0000313" key="1">
    <source>
        <dbReference type="EMBL" id="KAI5064341.1"/>
    </source>
</evidence>
<keyword evidence="2" id="KW-1185">Reference proteome</keyword>
<name>A0A9D4UAA2_ADICA</name>
<dbReference type="AlphaFoldDB" id="A0A9D4UAA2"/>
<organism evidence="1 2">
    <name type="scientific">Adiantum capillus-veneris</name>
    <name type="common">Maidenhair fern</name>
    <dbReference type="NCBI Taxonomy" id="13818"/>
    <lineage>
        <taxon>Eukaryota</taxon>
        <taxon>Viridiplantae</taxon>
        <taxon>Streptophyta</taxon>
        <taxon>Embryophyta</taxon>
        <taxon>Tracheophyta</taxon>
        <taxon>Polypodiopsida</taxon>
        <taxon>Polypodiidae</taxon>
        <taxon>Polypodiales</taxon>
        <taxon>Pteridineae</taxon>
        <taxon>Pteridaceae</taxon>
        <taxon>Vittarioideae</taxon>
        <taxon>Adiantum</taxon>
    </lineage>
</organism>
<dbReference type="EMBL" id="JABFUD020000020">
    <property type="protein sequence ID" value="KAI5064341.1"/>
    <property type="molecule type" value="Genomic_DNA"/>
</dbReference>
<protein>
    <submittedName>
        <fullName evidence="1">Uncharacterized protein</fullName>
    </submittedName>
</protein>
<dbReference type="Proteomes" id="UP000886520">
    <property type="component" value="Chromosome 20"/>
</dbReference>